<comment type="caution">
    <text evidence="1">The sequence shown here is derived from an EMBL/GenBank/DDBJ whole genome shotgun (WGS) entry which is preliminary data.</text>
</comment>
<protein>
    <submittedName>
        <fullName evidence="1">Uncharacterized protein</fullName>
    </submittedName>
</protein>
<gene>
    <name evidence="1" type="ORF">S06H3_02934</name>
</gene>
<feature type="non-terminal residue" evidence="1">
    <location>
        <position position="1"/>
    </location>
</feature>
<reference evidence="1" key="1">
    <citation type="journal article" date="2014" name="Front. Microbiol.">
        <title>High frequency of phylogenetically diverse reductive dehalogenase-homologous genes in deep subseafloor sedimentary metagenomes.</title>
        <authorList>
            <person name="Kawai M."/>
            <person name="Futagami T."/>
            <person name="Toyoda A."/>
            <person name="Takaki Y."/>
            <person name="Nishi S."/>
            <person name="Hori S."/>
            <person name="Arai W."/>
            <person name="Tsubouchi T."/>
            <person name="Morono Y."/>
            <person name="Uchiyama I."/>
            <person name="Ito T."/>
            <person name="Fujiyama A."/>
            <person name="Inagaki F."/>
            <person name="Takami H."/>
        </authorList>
    </citation>
    <scope>NUCLEOTIDE SEQUENCE</scope>
    <source>
        <strain evidence="1">Expedition CK06-06</strain>
    </source>
</reference>
<dbReference type="EMBL" id="BARV01000910">
    <property type="protein sequence ID" value="GAH90439.1"/>
    <property type="molecule type" value="Genomic_DNA"/>
</dbReference>
<name>X1KJW7_9ZZZZ</name>
<sequence>SGVGFVRSADSTIPANVDYISLISTNNFFVQLQGTGNATAKDVAGRVWGYRARADAATYAALVQSEVLSA</sequence>
<evidence type="ECO:0000313" key="1">
    <source>
        <dbReference type="EMBL" id="GAH90439.1"/>
    </source>
</evidence>
<accession>X1KJW7</accession>
<proteinExistence type="predicted"/>
<organism evidence="1">
    <name type="scientific">marine sediment metagenome</name>
    <dbReference type="NCBI Taxonomy" id="412755"/>
    <lineage>
        <taxon>unclassified sequences</taxon>
        <taxon>metagenomes</taxon>
        <taxon>ecological metagenomes</taxon>
    </lineage>
</organism>
<dbReference type="AlphaFoldDB" id="X1KJW7"/>